<dbReference type="EMBL" id="JAEPRA010000014">
    <property type="protein sequence ID" value="KAG2176075.1"/>
    <property type="molecule type" value="Genomic_DNA"/>
</dbReference>
<feature type="compositionally biased region" description="Polar residues" evidence="1">
    <location>
        <begin position="38"/>
        <end position="48"/>
    </location>
</feature>
<feature type="compositionally biased region" description="Polar residues" evidence="1">
    <location>
        <begin position="265"/>
        <end position="288"/>
    </location>
</feature>
<feature type="compositionally biased region" description="Acidic residues" evidence="1">
    <location>
        <begin position="153"/>
        <end position="166"/>
    </location>
</feature>
<keyword evidence="3" id="KW-1185">Reference proteome</keyword>
<protein>
    <submittedName>
        <fullName evidence="2">Uncharacterized protein</fullName>
    </submittedName>
</protein>
<dbReference type="AlphaFoldDB" id="A0A8H7UAU7"/>
<feature type="region of interest" description="Disordered" evidence="1">
    <location>
        <begin position="38"/>
        <end position="64"/>
    </location>
</feature>
<feature type="compositionally biased region" description="Polar residues" evidence="1">
    <location>
        <begin position="93"/>
        <end position="107"/>
    </location>
</feature>
<feature type="region of interest" description="Disordered" evidence="1">
    <location>
        <begin position="82"/>
        <end position="363"/>
    </location>
</feature>
<accession>A0A8H7UAU7</accession>
<comment type="caution">
    <text evidence="2">The sequence shown here is derived from an EMBL/GenBank/DDBJ whole genome shotgun (WGS) entry which is preliminary data.</text>
</comment>
<sequence length="496" mass="56589">MDRMTNHEYDQQYRQHMEKVQRQAQYINDLLRYSSLQDQARSSRQQPQYHRGHVNVPTPRHATFQDLDDDDVSEIIVPVKPKPKPLKPILRRTVSSTVATTQPQSTSARRRPISDNQARQPQYKERIPTKDFRKVRIQESHDIAYYPQNHASDEDEEEEEEEEELWYDERQTYRQPSSHQHTQSYQSESEEDDIDSYSSNEPRVQLSPSWGRASPPPRRASQSNNNDTANHRYPAQRLENYLKASAVSPPLHHRQQQPAHDYAGSGQSTPTANNAVTSMLEQFFTKTPSGPVLSSTVSSPISSQGDAMSFPSSPRTPSYSSSTSASNSSTNKSFLSSIFRKGPTSPPNVIATRPPQRLNAKRSELLSPQDMAEIRDSTRYDAGEVRSGTPAKDRKAMKVASLSQVWCFRIWSQPQHEEETPVWTAFDYNNQKKITKAFGASKECHFRDSHLQGDVLVLPTHNTGQVFEGNNSIILEVRQISVQQDTMFVYREGVRA</sequence>
<organism evidence="2 3">
    <name type="scientific">Umbelopsis vinacea</name>
    <dbReference type="NCBI Taxonomy" id="44442"/>
    <lineage>
        <taxon>Eukaryota</taxon>
        <taxon>Fungi</taxon>
        <taxon>Fungi incertae sedis</taxon>
        <taxon>Mucoromycota</taxon>
        <taxon>Mucoromycotina</taxon>
        <taxon>Umbelopsidomycetes</taxon>
        <taxon>Umbelopsidales</taxon>
        <taxon>Umbelopsidaceae</taxon>
        <taxon>Umbelopsis</taxon>
    </lineage>
</organism>
<dbReference type="OrthoDB" id="2395524at2759"/>
<evidence type="ECO:0000313" key="2">
    <source>
        <dbReference type="EMBL" id="KAG2176075.1"/>
    </source>
</evidence>
<feature type="compositionally biased region" description="Polar residues" evidence="1">
    <location>
        <begin position="173"/>
        <end position="182"/>
    </location>
</feature>
<gene>
    <name evidence="2" type="ORF">INT44_000554</name>
</gene>
<dbReference type="Proteomes" id="UP000612746">
    <property type="component" value="Unassembled WGS sequence"/>
</dbReference>
<evidence type="ECO:0000313" key="3">
    <source>
        <dbReference type="Proteomes" id="UP000612746"/>
    </source>
</evidence>
<evidence type="ECO:0000256" key="1">
    <source>
        <dbReference type="SAM" id="MobiDB-lite"/>
    </source>
</evidence>
<name>A0A8H7UAU7_9FUNG</name>
<proteinExistence type="predicted"/>
<feature type="compositionally biased region" description="Low complexity" evidence="1">
    <location>
        <begin position="294"/>
        <end position="339"/>
    </location>
</feature>
<feature type="compositionally biased region" description="Basic and acidic residues" evidence="1">
    <location>
        <begin position="122"/>
        <end position="142"/>
    </location>
</feature>
<reference evidence="2" key="1">
    <citation type="submission" date="2020-12" db="EMBL/GenBank/DDBJ databases">
        <title>Metabolic potential, ecology and presence of endohyphal bacteria is reflected in genomic diversity of Mucoromycotina.</title>
        <authorList>
            <person name="Muszewska A."/>
            <person name="Okrasinska A."/>
            <person name="Steczkiewicz K."/>
            <person name="Drgas O."/>
            <person name="Orlowska M."/>
            <person name="Perlinska-Lenart U."/>
            <person name="Aleksandrzak-Piekarczyk T."/>
            <person name="Szatraj K."/>
            <person name="Zielenkiewicz U."/>
            <person name="Pilsyk S."/>
            <person name="Malc E."/>
            <person name="Mieczkowski P."/>
            <person name="Kruszewska J.S."/>
            <person name="Biernat P."/>
            <person name="Pawlowska J."/>
        </authorList>
    </citation>
    <scope>NUCLEOTIDE SEQUENCE</scope>
    <source>
        <strain evidence="2">WA0000051536</strain>
    </source>
</reference>